<keyword evidence="1" id="KW-0238">DNA-binding</keyword>
<keyword evidence="2" id="KW-1185">Reference proteome</keyword>
<name>A0ABQ5UVV8_9PROT</name>
<dbReference type="PANTHER" id="PTHR41368">
    <property type="entry name" value="PROTEIN YGHO"/>
    <property type="match status" value="1"/>
</dbReference>
<gene>
    <name evidence="1" type="primary">yghO</name>
    <name evidence="1" type="ORF">GCM10007854_03610</name>
</gene>
<protein>
    <submittedName>
        <fullName evidence="1">DNA-binding protein</fullName>
    </submittedName>
</protein>
<dbReference type="EMBL" id="BSNJ01000001">
    <property type="protein sequence ID" value="GLQ19406.1"/>
    <property type="molecule type" value="Genomic_DNA"/>
</dbReference>
<dbReference type="PANTHER" id="PTHR41368:SF1">
    <property type="entry name" value="PROTEIN YGHO"/>
    <property type="match status" value="1"/>
</dbReference>
<dbReference type="Gene3D" id="3.40.630.30">
    <property type="match status" value="1"/>
</dbReference>
<sequence length="383" mass="42820">MADAASDLTDILVSSAATASADFLELPYSLYGGEAAWRAPLRMERRAQLGAKNQALQGVTPRFFLARRDGHVVGRIAAFTNARYDAEHGRETAFFGYFDCIDDPDVSDALLSAAKDWGRAEGRQRMVGPAMWSVNEEVGLLVDGYGHPPAVMMPYGHPHQLDAVTRNGFTKAVDLYAYRADLTKGAPTNRLVQNLRAFAERDDGLSWRTLGRDFAGDARMALDIFNDAWSGNWGFVPFSETQFLHMAKEMKPIMFRDGFQLGFIDGQPASFIWMIPDVNALVEGFEGRLLPFNWARLLYRLKARQVDRGRVPLMGLKREFHKGRRGVALTTEICSRAFDAGQAQGYKQCELSWILEGNRSMSAICDMVGADLYKTYRMVEADL</sequence>
<dbReference type="Proteomes" id="UP001161390">
    <property type="component" value="Unassembled WGS sequence"/>
</dbReference>
<accession>A0ABQ5UVV8</accession>
<comment type="caution">
    <text evidence="1">The sequence shown here is derived from an EMBL/GenBank/DDBJ whole genome shotgun (WGS) entry which is preliminary data.</text>
</comment>
<dbReference type="InterPro" id="IPR039968">
    <property type="entry name" value="BcerS-like"/>
</dbReference>
<reference evidence="1" key="2">
    <citation type="submission" date="2023-01" db="EMBL/GenBank/DDBJ databases">
        <title>Draft genome sequence of Algimonas porphyrae strain NBRC 108216.</title>
        <authorList>
            <person name="Sun Q."/>
            <person name="Mori K."/>
        </authorList>
    </citation>
    <scope>NUCLEOTIDE SEQUENCE</scope>
    <source>
        <strain evidence="1">NBRC 108216</strain>
    </source>
</reference>
<proteinExistence type="predicted"/>
<organism evidence="1 2">
    <name type="scientific">Algimonas porphyrae</name>
    <dbReference type="NCBI Taxonomy" id="1128113"/>
    <lineage>
        <taxon>Bacteria</taxon>
        <taxon>Pseudomonadati</taxon>
        <taxon>Pseudomonadota</taxon>
        <taxon>Alphaproteobacteria</taxon>
        <taxon>Maricaulales</taxon>
        <taxon>Robiginitomaculaceae</taxon>
        <taxon>Algimonas</taxon>
    </lineage>
</organism>
<dbReference type="GO" id="GO:0003677">
    <property type="term" value="F:DNA binding"/>
    <property type="evidence" value="ECO:0007669"/>
    <property type="project" value="UniProtKB-KW"/>
</dbReference>
<dbReference type="RefSeq" id="WP_284369158.1">
    <property type="nucleotide sequence ID" value="NZ_BSNJ01000001.1"/>
</dbReference>
<dbReference type="InterPro" id="IPR016181">
    <property type="entry name" value="Acyl_CoA_acyltransferase"/>
</dbReference>
<dbReference type="SUPFAM" id="SSF55729">
    <property type="entry name" value="Acyl-CoA N-acyltransferases (Nat)"/>
    <property type="match status" value="1"/>
</dbReference>
<reference evidence="1" key="1">
    <citation type="journal article" date="2014" name="Int. J. Syst. Evol. Microbiol.">
        <title>Complete genome of a new Firmicutes species belonging to the dominant human colonic microbiota ('Ruminococcus bicirculans') reveals two chromosomes and a selective capacity to utilize plant glucans.</title>
        <authorList>
            <consortium name="NISC Comparative Sequencing Program"/>
            <person name="Wegmann U."/>
            <person name="Louis P."/>
            <person name="Goesmann A."/>
            <person name="Henrissat B."/>
            <person name="Duncan S.H."/>
            <person name="Flint H.J."/>
        </authorList>
    </citation>
    <scope>NUCLEOTIDE SEQUENCE</scope>
    <source>
        <strain evidence="1">NBRC 108216</strain>
    </source>
</reference>
<evidence type="ECO:0000313" key="2">
    <source>
        <dbReference type="Proteomes" id="UP001161390"/>
    </source>
</evidence>
<evidence type="ECO:0000313" key="1">
    <source>
        <dbReference type="EMBL" id="GLQ19406.1"/>
    </source>
</evidence>